<evidence type="ECO:0000256" key="4">
    <source>
        <dbReference type="ARBA" id="ARBA00023163"/>
    </source>
</evidence>
<dbReference type="Gene3D" id="1.10.10.10">
    <property type="entry name" value="Winged helix-like DNA-binding domain superfamily/Winged helix DNA-binding domain"/>
    <property type="match status" value="1"/>
</dbReference>
<dbReference type="InterPro" id="IPR058163">
    <property type="entry name" value="LysR-type_TF_proteobact-type"/>
</dbReference>
<evidence type="ECO:0000259" key="5">
    <source>
        <dbReference type="PROSITE" id="PS50931"/>
    </source>
</evidence>
<organism evidence="6 7">
    <name type="scientific">Snodgrassella alvi SCGC AB-598-J21</name>
    <dbReference type="NCBI Taxonomy" id="1385367"/>
    <lineage>
        <taxon>Bacteria</taxon>
        <taxon>Pseudomonadati</taxon>
        <taxon>Pseudomonadota</taxon>
        <taxon>Betaproteobacteria</taxon>
        <taxon>Neisseriales</taxon>
        <taxon>Neisseriaceae</taxon>
        <taxon>Snodgrassella</taxon>
    </lineage>
</organism>
<evidence type="ECO:0000313" key="6">
    <source>
        <dbReference type="EMBL" id="KEQ01266.1"/>
    </source>
</evidence>
<dbReference type="PRINTS" id="PR00039">
    <property type="entry name" value="HTHLYSR"/>
</dbReference>
<evidence type="ECO:0000256" key="1">
    <source>
        <dbReference type="ARBA" id="ARBA00009437"/>
    </source>
</evidence>
<gene>
    <name evidence="6" type="ORF">SASC598J21_009630</name>
</gene>
<reference evidence="6 7" key="1">
    <citation type="journal article" date="2014" name="PLoS Genet.">
        <title>Hidden diversity in honey bee gut symbionts detected by single-cell genomics.</title>
        <authorList>
            <person name="Engel P."/>
            <person name="Stepanauskas R."/>
            <person name="Moran N."/>
        </authorList>
    </citation>
    <scope>NUCLEOTIDE SEQUENCE [LARGE SCALE GENOMIC DNA]</scope>
    <source>
        <strain evidence="6 7">SCGC AB-598-J21</strain>
    </source>
</reference>
<dbReference type="GO" id="GO:0043565">
    <property type="term" value="F:sequence-specific DNA binding"/>
    <property type="evidence" value="ECO:0007669"/>
    <property type="project" value="TreeGrafter"/>
</dbReference>
<name>A0A074V7U2_9NEIS</name>
<dbReference type="PANTHER" id="PTHR30537">
    <property type="entry name" value="HTH-TYPE TRANSCRIPTIONAL REGULATOR"/>
    <property type="match status" value="1"/>
</dbReference>
<proteinExistence type="inferred from homology"/>
<keyword evidence="3" id="KW-0238">DNA-binding</keyword>
<dbReference type="InterPro" id="IPR036390">
    <property type="entry name" value="WH_DNA-bd_sf"/>
</dbReference>
<dbReference type="PANTHER" id="PTHR30537:SF5">
    <property type="entry name" value="HTH-TYPE TRANSCRIPTIONAL ACTIVATOR TTDR-RELATED"/>
    <property type="match status" value="1"/>
</dbReference>
<dbReference type="Pfam" id="PF00126">
    <property type="entry name" value="HTH_1"/>
    <property type="match status" value="1"/>
</dbReference>
<dbReference type="CDD" id="cd08422">
    <property type="entry name" value="PBP2_CrgA_like"/>
    <property type="match status" value="1"/>
</dbReference>
<dbReference type="FunFam" id="1.10.10.10:FF:000001">
    <property type="entry name" value="LysR family transcriptional regulator"/>
    <property type="match status" value="1"/>
</dbReference>
<evidence type="ECO:0000256" key="2">
    <source>
        <dbReference type="ARBA" id="ARBA00023015"/>
    </source>
</evidence>
<accession>A0A074V7U2</accession>
<dbReference type="InterPro" id="IPR036388">
    <property type="entry name" value="WH-like_DNA-bd_sf"/>
</dbReference>
<comment type="caution">
    <text evidence="6">The sequence shown here is derived from an EMBL/GenBank/DDBJ whole genome shotgun (WGS) entry which is preliminary data.</text>
</comment>
<dbReference type="AlphaFoldDB" id="A0A074V7U2"/>
<dbReference type="GO" id="GO:0003700">
    <property type="term" value="F:DNA-binding transcription factor activity"/>
    <property type="evidence" value="ECO:0007669"/>
    <property type="project" value="InterPro"/>
</dbReference>
<keyword evidence="2" id="KW-0805">Transcription regulation</keyword>
<comment type="similarity">
    <text evidence="1">Belongs to the LysR transcriptional regulatory family.</text>
</comment>
<dbReference type="PROSITE" id="PS50931">
    <property type="entry name" value="HTH_LYSR"/>
    <property type="match status" value="1"/>
</dbReference>
<dbReference type="Gene3D" id="3.40.190.290">
    <property type="match status" value="1"/>
</dbReference>
<protein>
    <submittedName>
        <fullName evidence="6">Transcriptional regulator</fullName>
    </submittedName>
</protein>
<keyword evidence="4" id="KW-0804">Transcription</keyword>
<evidence type="ECO:0000256" key="3">
    <source>
        <dbReference type="ARBA" id="ARBA00023125"/>
    </source>
</evidence>
<dbReference type="Pfam" id="PF03466">
    <property type="entry name" value="LysR_substrate"/>
    <property type="match status" value="1"/>
</dbReference>
<dbReference type="Proteomes" id="UP000027644">
    <property type="component" value="Unassembled WGS sequence"/>
</dbReference>
<dbReference type="InterPro" id="IPR005119">
    <property type="entry name" value="LysR_subst-bd"/>
</dbReference>
<dbReference type="SUPFAM" id="SSF46785">
    <property type="entry name" value="Winged helix' DNA-binding domain"/>
    <property type="match status" value="1"/>
</dbReference>
<evidence type="ECO:0000313" key="7">
    <source>
        <dbReference type="Proteomes" id="UP000027644"/>
    </source>
</evidence>
<feature type="domain" description="HTH lysR-type" evidence="5">
    <location>
        <begin position="8"/>
        <end position="65"/>
    </location>
</feature>
<dbReference type="EMBL" id="AVQL01000429">
    <property type="protein sequence ID" value="KEQ01266.1"/>
    <property type="molecule type" value="Genomic_DNA"/>
</dbReference>
<dbReference type="InterPro" id="IPR000847">
    <property type="entry name" value="LysR_HTH_N"/>
</dbReference>
<dbReference type="GO" id="GO:0006351">
    <property type="term" value="P:DNA-templated transcription"/>
    <property type="evidence" value="ECO:0007669"/>
    <property type="project" value="TreeGrafter"/>
</dbReference>
<sequence>MKKRLKSMHIASLELFLTAAENENFSTAAQYLNITPAAVSRSIKRLEERIGVELFSRNTRKTKLTPEGRIYYTKCTEVLESLISTEKALKVNKEAISGKLKISVPETFFNYKIIPYVKCFCAQYPQLKLDFHVTNRNIDFVTETYDIAVRLIQPDTRLEPFLVKRKLYCATSGLFASPEYLSENNIIYEPADIQNHKCINFSISQNNKKFSWKYIDKSTAHSNGTDQIHVFDSMLATKFLAINGNGIVQLFRFAVQEELQSGKLVEILPECSQDNKWEFCFLYPQSNKNSAKLRVFIDYFSKQIK</sequence>
<dbReference type="SUPFAM" id="SSF53850">
    <property type="entry name" value="Periplasmic binding protein-like II"/>
    <property type="match status" value="1"/>
</dbReference>